<dbReference type="CDD" id="cd03205">
    <property type="entry name" value="GST_C_6"/>
    <property type="match status" value="1"/>
</dbReference>
<dbReference type="KEGG" id="hdh:G5B40_11480"/>
<keyword evidence="2" id="KW-0808">Transferase</keyword>
<evidence type="ECO:0000313" key="2">
    <source>
        <dbReference type="EMBL" id="QIE57860.1"/>
    </source>
</evidence>
<dbReference type="SUPFAM" id="SSF52833">
    <property type="entry name" value="Thioredoxin-like"/>
    <property type="match status" value="1"/>
</dbReference>
<dbReference type="Pfam" id="PF13409">
    <property type="entry name" value="GST_N_2"/>
    <property type="match status" value="1"/>
</dbReference>
<dbReference type="Gene3D" id="3.40.30.10">
    <property type="entry name" value="Glutaredoxin"/>
    <property type="match status" value="1"/>
</dbReference>
<dbReference type="InterPro" id="IPR036282">
    <property type="entry name" value="Glutathione-S-Trfase_C_sf"/>
</dbReference>
<proteinExistence type="predicted"/>
<dbReference type="CDD" id="cd03049">
    <property type="entry name" value="GST_N_3"/>
    <property type="match status" value="1"/>
</dbReference>
<sequence>MRLHYTTNSPFARKVLMTAHEVGVNDLIERTVSNPWNEENQAAAVNPAGKVPALVLDDGLALYDSPVICEYLDNLGQASSIFPAAGIERWRALQRQALGDALLDAMIARRLESRRPDNERSEGWIARQVLSVNRCLDAMEADASELSEQPTIGHIAYFCALAHLDFRFADENWRPGRPKLEAWFATFESRPSAQSTIPHD</sequence>
<evidence type="ECO:0000313" key="3">
    <source>
        <dbReference type="Proteomes" id="UP000503336"/>
    </source>
</evidence>
<dbReference type="SUPFAM" id="SSF47616">
    <property type="entry name" value="GST C-terminal domain-like"/>
    <property type="match status" value="1"/>
</dbReference>
<dbReference type="InterPro" id="IPR036249">
    <property type="entry name" value="Thioredoxin-like_sf"/>
</dbReference>
<dbReference type="PANTHER" id="PTHR43968">
    <property type="match status" value="1"/>
</dbReference>
<dbReference type="GO" id="GO:0016740">
    <property type="term" value="F:transferase activity"/>
    <property type="evidence" value="ECO:0007669"/>
    <property type="project" value="UniProtKB-KW"/>
</dbReference>
<dbReference type="InterPro" id="IPR004045">
    <property type="entry name" value="Glutathione_S-Trfase_N"/>
</dbReference>
<organism evidence="2 3">
    <name type="scientific">Pikeienuella piscinae</name>
    <dbReference type="NCBI Taxonomy" id="2748098"/>
    <lineage>
        <taxon>Bacteria</taxon>
        <taxon>Pseudomonadati</taxon>
        <taxon>Pseudomonadota</taxon>
        <taxon>Alphaproteobacteria</taxon>
        <taxon>Rhodobacterales</taxon>
        <taxon>Paracoccaceae</taxon>
        <taxon>Pikeienuella</taxon>
    </lineage>
</organism>
<evidence type="ECO:0000259" key="1">
    <source>
        <dbReference type="PROSITE" id="PS50404"/>
    </source>
</evidence>
<dbReference type="InterPro" id="IPR050983">
    <property type="entry name" value="GST_Omega/HSP26"/>
</dbReference>
<dbReference type="Proteomes" id="UP000503336">
    <property type="component" value="Chromosome"/>
</dbReference>
<dbReference type="PROSITE" id="PS50404">
    <property type="entry name" value="GST_NTER"/>
    <property type="match status" value="1"/>
</dbReference>
<feature type="domain" description="GST N-terminal" evidence="1">
    <location>
        <begin position="1"/>
        <end position="80"/>
    </location>
</feature>
<protein>
    <submittedName>
        <fullName evidence="2">Glutathione S-transferase</fullName>
    </submittedName>
</protein>
<dbReference type="GO" id="GO:0005737">
    <property type="term" value="C:cytoplasm"/>
    <property type="evidence" value="ECO:0007669"/>
    <property type="project" value="TreeGrafter"/>
</dbReference>
<dbReference type="AlphaFoldDB" id="A0A7M3T779"/>
<accession>A0A7M3T779</accession>
<name>A0A7M3T779_9RHOB</name>
<dbReference type="Pfam" id="PF13410">
    <property type="entry name" value="GST_C_2"/>
    <property type="match status" value="1"/>
</dbReference>
<dbReference type="EMBL" id="CP049056">
    <property type="protein sequence ID" value="QIE57860.1"/>
    <property type="molecule type" value="Genomic_DNA"/>
</dbReference>
<gene>
    <name evidence="2" type="ORF">G5B40_11480</name>
</gene>
<reference evidence="2 3" key="1">
    <citation type="submission" date="2020-02" db="EMBL/GenBank/DDBJ databases">
        <title>complete genome sequence of Rhodobacteraceae bacterium.</title>
        <authorList>
            <person name="Park J."/>
            <person name="Kim Y.-S."/>
            <person name="Kim K.-H."/>
        </authorList>
    </citation>
    <scope>NUCLEOTIDE SEQUENCE [LARGE SCALE GENOMIC DNA]</scope>
    <source>
        <strain evidence="2 3">RR4-56</strain>
    </source>
</reference>
<dbReference type="PANTHER" id="PTHR43968:SF6">
    <property type="entry name" value="GLUTATHIONE S-TRANSFERASE OMEGA"/>
    <property type="match status" value="1"/>
</dbReference>
<dbReference type="Gene3D" id="1.20.1050.10">
    <property type="match status" value="1"/>
</dbReference>
<keyword evidence="3" id="KW-1185">Reference proteome</keyword>